<name>A0A6G1LC60_9PEZI</name>
<evidence type="ECO:0000256" key="1">
    <source>
        <dbReference type="SAM" id="MobiDB-lite"/>
    </source>
</evidence>
<dbReference type="Proteomes" id="UP000799436">
    <property type="component" value="Unassembled WGS sequence"/>
</dbReference>
<sequence>MTEGGALDFLSEIPSLHDASLNLAETSLCCEDRAPLLPKLSLISYMGREISKGGIVKSHPLQSVVLTFNLSVALAVLVLQGLQSSVIRPSRQDLCSSFQAGTKAYCDQDFCIKADPRRGRCEICRNKVTTEQHGDGFMVRDSGHSHEFDDHVLPAALGFAKGPVPSACTLAKISACRDLQRLSEKQIPIVYMHITAPPARRGTPRIILAPNWTSRRDGLRRQGAKRNLCSPRGQQPAPGSLHQQEPHTLQTREKRRVLSGKSIGRDEHQ</sequence>
<feature type="region of interest" description="Disordered" evidence="1">
    <location>
        <begin position="216"/>
        <end position="269"/>
    </location>
</feature>
<proteinExistence type="predicted"/>
<dbReference type="AlphaFoldDB" id="A0A6G1LC60"/>
<organism evidence="2 3">
    <name type="scientific">Teratosphaeria nubilosa</name>
    <dbReference type="NCBI Taxonomy" id="161662"/>
    <lineage>
        <taxon>Eukaryota</taxon>
        <taxon>Fungi</taxon>
        <taxon>Dikarya</taxon>
        <taxon>Ascomycota</taxon>
        <taxon>Pezizomycotina</taxon>
        <taxon>Dothideomycetes</taxon>
        <taxon>Dothideomycetidae</taxon>
        <taxon>Mycosphaerellales</taxon>
        <taxon>Teratosphaeriaceae</taxon>
        <taxon>Teratosphaeria</taxon>
    </lineage>
</organism>
<evidence type="ECO:0000313" key="2">
    <source>
        <dbReference type="EMBL" id="KAF2770523.1"/>
    </source>
</evidence>
<accession>A0A6G1LC60</accession>
<dbReference type="EMBL" id="ML995825">
    <property type="protein sequence ID" value="KAF2770523.1"/>
    <property type="molecule type" value="Genomic_DNA"/>
</dbReference>
<protein>
    <submittedName>
        <fullName evidence="2">Uncharacterized protein</fullName>
    </submittedName>
</protein>
<reference evidence="2" key="1">
    <citation type="journal article" date="2020" name="Stud. Mycol.">
        <title>101 Dothideomycetes genomes: a test case for predicting lifestyles and emergence of pathogens.</title>
        <authorList>
            <person name="Haridas S."/>
            <person name="Albert R."/>
            <person name="Binder M."/>
            <person name="Bloem J."/>
            <person name="Labutti K."/>
            <person name="Salamov A."/>
            <person name="Andreopoulos B."/>
            <person name="Baker S."/>
            <person name="Barry K."/>
            <person name="Bills G."/>
            <person name="Bluhm B."/>
            <person name="Cannon C."/>
            <person name="Castanera R."/>
            <person name="Culley D."/>
            <person name="Daum C."/>
            <person name="Ezra D."/>
            <person name="Gonzalez J."/>
            <person name="Henrissat B."/>
            <person name="Kuo A."/>
            <person name="Liang C."/>
            <person name="Lipzen A."/>
            <person name="Lutzoni F."/>
            <person name="Magnuson J."/>
            <person name="Mondo S."/>
            <person name="Nolan M."/>
            <person name="Ohm R."/>
            <person name="Pangilinan J."/>
            <person name="Park H.-J."/>
            <person name="Ramirez L."/>
            <person name="Alfaro M."/>
            <person name="Sun H."/>
            <person name="Tritt A."/>
            <person name="Yoshinaga Y."/>
            <person name="Zwiers L.-H."/>
            <person name="Turgeon B."/>
            <person name="Goodwin S."/>
            <person name="Spatafora J."/>
            <person name="Crous P."/>
            <person name="Grigoriev I."/>
        </authorList>
    </citation>
    <scope>NUCLEOTIDE SEQUENCE</scope>
    <source>
        <strain evidence="2">CBS 116005</strain>
    </source>
</reference>
<evidence type="ECO:0000313" key="3">
    <source>
        <dbReference type="Proteomes" id="UP000799436"/>
    </source>
</evidence>
<gene>
    <name evidence="2" type="ORF">EJ03DRAFT_64691</name>
</gene>
<keyword evidence="3" id="KW-1185">Reference proteome</keyword>